<dbReference type="NCBIfam" id="TIGR02227">
    <property type="entry name" value="sigpep_I_bact"/>
    <property type="match status" value="1"/>
</dbReference>
<evidence type="ECO:0000256" key="5">
    <source>
        <dbReference type="SAM" id="MobiDB-lite"/>
    </source>
</evidence>
<dbReference type="PANTHER" id="PTHR43390:SF1">
    <property type="entry name" value="CHLOROPLAST PROCESSING PEPTIDASE"/>
    <property type="match status" value="1"/>
</dbReference>
<feature type="domain" description="Peptidase S26" evidence="6">
    <location>
        <begin position="11"/>
        <end position="194"/>
    </location>
</feature>
<dbReference type="EMBL" id="BOOH01000003">
    <property type="protein sequence ID" value="GIH73966.1"/>
    <property type="molecule type" value="Genomic_DNA"/>
</dbReference>
<dbReference type="InterPro" id="IPR000223">
    <property type="entry name" value="Pept_S26A_signal_pept_1"/>
</dbReference>
<evidence type="ECO:0000256" key="1">
    <source>
        <dbReference type="ARBA" id="ARBA00004401"/>
    </source>
</evidence>
<comment type="caution">
    <text evidence="7">The sequence shown here is derived from an EMBL/GenBank/DDBJ whole genome shotgun (WGS) entry which is preliminary data.</text>
</comment>
<dbReference type="Proteomes" id="UP000616724">
    <property type="component" value="Unassembled WGS sequence"/>
</dbReference>
<protein>
    <recommendedName>
        <fullName evidence="4">Signal peptidase I</fullName>
        <ecNumber evidence="4">3.4.21.89</ecNumber>
    </recommendedName>
</protein>
<evidence type="ECO:0000313" key="8">
    <source>
        <dbReference type="Proteomes" id="UP000616724"/>
    </source>
</evidence>
<evidence type="ECO:0000259" key="6">
    <source>
        <dbReference type="Pfam" id="PF10502"/>
    </source>
</evidence>
<keyword evidence="8" id="KW-1185">Reference proteome</keyword>
<dbReference type="GO" id="GO:0006465">
    <property type="term" value="P:signal peptide processing"/>
    <property type="evidence" value="ECO:0007669"/>
    <property type="project" value="InterPro"/>
</dbReference>
<dbReference type="InterPro" id="IPR036286">
    <property type="entry name" value="LexA/Signal_pep-like_sf"/>
</dbReference>
<dbReference type="InterPro" id="IPR019533">
    <property type="entry name" value="Peptidase_S26"/>
</dbReference>
<evidence type="ECO:0000256" key="4">
    <source>
        <dbReference type="RuleBase" id="RU362042"/>
    </source>
</evidence>
<dbReference type="GO" id="GO:0004252">
    <property type="term" value="F:serine-type endopeptidase activity"/>
    <property type="evidence" value="ECO:0007669"/>
    <property type="project" value="InterPro"/>
</dbReference>
<reference evidence="7 8" key="1">
    <citation type="submission" date="2021-01" db="EMBL/GenBank/DDBJ databases">
        <title>Whole genome shotgun sequence of Planobispora longispora NBRC 13918.</title>
        <authorList>
            <person name="Komaki H."/>
            <person name="Tamura T."/>
        </authorList>
    </citation>
    <scope>NUCLEOTIDE SEQUENCE [LARGE SCALE GENOMIC DNA]</scope>
    <source>
        <strain evidence="7 8">NBRC 13918</strain>
    </source>
</reference>
<dbReference type="PANTHER" id="PTHR43390">
    <property type="entry name" value="SIGNAL PEPTIDASE I"/>
    <property type="match status" value="1"/>
</dbReference>
<evidence type="ECO:0000256" key="3">
    <source>
        <dbReference type="PIRSR" id="PIRSR600223-1"/>
    </source>
</evidence>
<feature type="compositionally biased region" description="Gly residues" evidence="5">
    <location>
        <begin position="144"/>
        <end position="155"/>
    </location>
</feature>
<dbReference type="PRINTS" id="PR00727">
    <property type="entry name" value="LEADERPTASE"/>
</dbReference>
<organism evidence="7 8">
    <name type="scientific">Planobispora longispora</name>
    <dbReference type="NCBI Taxonomy" id="28887"/>
    <lineage>
        <taxon>Bacteria</taxon>
        <taxon>Bacillati</taxon>
        <taxon>Actinomycetota</taxon>
        <taxon>Actinomycetes</taxon>
        <taxon>Streptosporangiales</taxon>
        <taxon>Streptosporangiaceae</taxon>
        <taxon>Planobispora</taxon>
    </lineage>
</organism>
<dbReference type="Pfam" id="PF10502">
    <property type="entry name" value="Peptidase_S26"/>
    <property type="match status" value="1"/>
</dbReference>
<evidence type="ECO:0000256" key="2">
    <source>
        <dbReference type="ARBA" id="ARBA00009370"/>
    </source>
</evidence>
<dbReference type="GO" id="GO:0009003">
    <property type="term" value="F:signal peptidase activity"/>
    <property type="evidence" value="ECO:0007669"/>
    <property type="project" value="UniProtKB-EC"/>
</dbReference>
<keyword evidence="4" id="KW-0645">Protease</keyword>
<comment type="catalytic activity">
    <reaction evidence="4">
        <text>Cleavage of hydrophobic, N-terminal signal or leader sequences from secreted and periplasmic proteins.</text>
        <dbReference type="EC" id="3.4.21.89"/>
    </reaction>
</comment>
<comment type="subcellular location">
    <subcellularLocation>
        <location evidence="1">Cell membrane</location>
        <topology evidence="1">Single-pass type II membrane protein</topology>
    </subcellularLocation>
    <subcellularLocation>
        <location evidence="4">Membrane</location>
        <topology evidence="4">Single-pass type II membrane protein</topology>
    </subcellularLocation>
</comment>
<evidence type="ECO:0000313" key="7">
    <source>
        <dbReference type="EMBL" id="GIH73966.1"/>
    </source>
</evidence>
<feature type="active site" evidence="3">
    <location>
        <position position="89"/>
    </location>
</feature>
<sequence>MPAAVALVAVVAAVIAVLAAVLLWLRGRLFVVTVEGRSMEPFLRAGQRALARRAPRGGVRAGQVIVITRPELGSEAEIVGWEPGRWMVKRVAAVSGDPVPAALADATGGPGAAAARELDGTHGAGRTGEADGADGADEAREAGRTGGADGAGGAHGARAVPPGRILVLGDNPEVSLDSRTFGAVPVERVLGVVIHRMRAPA</sequence>
<gene>
    <name evidence="7" type="ORF">Plo01_03950</name>
</gene>
<dbReference type="AlphaFoldDB" id="A0A8J3W3M6"/>
<keyword evidence="4" id="KW-0378">Hydrolase</keyword>
<accession>A0A8J3W3M6</accession>
<dbReference type="Gene3D" id="2.10.109.10">
    <property type="entry name" value="Umud Fragment, subunit A"/>
    <property type="match status" value="1"/>
</dbReference>
<feature type="active site" evidence="3">
    <location>
        <position position="38"/>
    </location>
</feature>
<feature type="compositionally biased region" description="Low complexity" evidence="5">
    <location>
        <begin position="105"/>
        <end position="115"/>
    </location>
</feature>
<dbReference type="CDD" id="cd06530">
    <property type="entry name" value="S26_SPase_I"/>
    <property type="match status" value="1"/>
</dbReference>
<proteinExistence type="inferred from homology"/>
<feature type="region of interest" description="Disordered" evidence="5">
    <location>
        <begin position="105"/>
        <end position="160"/>
    </location>
</feature>
<dbReference type="GO" id="GO:0005886">
    <property type="term" value="C:plasma membrane"/>
    <property type="evidence" value="ECO:0007669"/>
    <property type="project" value="UniProtKB-SubCell"/>
</dbReference>
<dbReference type="RefSeq" id="WP_203888712.1">
    <property type="nucleotide sequence ID" value="NZ_BOOH01000003.1"/>
</dbReference>
<dbReference type="EC" id="3.4.21.89" evidence="4"/>
<comment type="similarity">
    <text evidence="2 4">Belongs to the peptidase S26 family.</text>
</comment>
<name>A0A8J3W3M6_9ACTN</name>
<dbReference type="SUPFAM" id="SSF51306">
    <property type="entry name" value="LexA/Signal peptidase"/>
    <property type="match status" value="2"/>
</dbReference>